<feature type="transmembrane region" description="Helical" evidence="6">
    <location>
        <begin position="368"/>
        <end position="387"/>
    </location>
</feature>
<dbReference type="EMBL" id="PFBP01000001">
    <property type="protein sequence ID" value="PIT90158.1"/>
    <property type="molecule type" value="Genomic_DNA"/>
</dbReference>
<name>A0A2M6WBG9_9BACT</name>
<keyword evidence="3 6" id="KW-0812">Transmembrane</keyword>
<organism evidence="7 8">
    <name type="scientific">Candidatus Kuenenbacteria bacterium CG10_big_fil_rev_8_21_14_0_10_36_11</name>
    <dbReference type="NCBI Taxonomy" id="1974618"/>
    <lineage>
        <taxon>Bacteria</taxon>
        <taxon>Candidatus Kueneniibacteriota</taxon>
    </lineage>
</organism>
<reference evidence="8" key="1">
    <citation type="submission" date="2017-09" db="EMBL/GenBank/DDBJ databases">
        <title>Depth-based differentiation of microbial function through sediment-hosted aquifers and enrichment of novel symbionts in the deep terrestrial subsurface.</title>
        <authorList>
            <person name="Probst A.J."/>
            <person name="Ladd B."/>
            <person name="Jarett J.K."/>
            <person name="Geller-Mcgrath D.E."/>
            <person name="Sieber C.M.K."/>
            <person name="Emerson J.B."/>
            <person name="Anantharaman K."/>
            <person name="Thomas B.C."/>
            <person name="Malmstrom R."/>
            <person name="Stieglmeier M."/>
            <person name="Klingl A."/>
            <person name="Woyke T."/>
            <person name="Ryan C.M."/>
            <person name="Banfield J.F."/>
        </authorList>
    </citation>
    <scope>NUCLEOTIDE SEQUENCE [LARGE SCALE GENOMIC DNA]</scope>
</reference>
<comment type="subcellular location">
    <subcellularLocation>
        <location evidence="1">Cell membrane</location>
        <topology evidence="1">Multi-pass membrane protein</topology>
    </subcellularLocation>
</comment>
<dbReference type="AlphaFoldDB" id="A0A2M6WBG9"/>
<evidence type="ECO:0000256" key="3">
    <source>
        <dbReference type="ARBA" id="ARBA00022692"/>
    </source>
</evidence>
<evidence type="ECO:0000256" key="4">
    <source>
        <dbReference type="ARBA" id="ARBA00022989"/>
    </source>
</evidence>
<sequence>MIKKFLNNKLYANSLIFFIASLLGAFGNYAFHFLMARLLSPSSYGELQSLISLSVIFGIPVGVLSVVIAKYTAEFKAKNENHQISWLFKIFTKKLFFLGLIFFLLLLLAAPFISNFLALKSLSSLIILIVSFIFVFLAALNNSVLQGLEKFKALSAISIITVILKIFLAFILIKLSLAVSGAVLAFVLAGLIAYGLTFIPLRFLIKSMPLSSLESAQSPIKQMLNFSVPVLLIILFTTLLYNLDILLVKHFFDSAVAGQYAALALLGHIIFFLIGPLIAVMFPAAAAAHASSISTNLIFKKSFLMSFFVGIITLAFYFTFPALIIKIIVGANYLELAPYLGWFGTAMFLFSLISLLSQYFLSISKTRFTYILFIAVFCQTALISIWHASLWQIVWIMNGVMAVCLAGLAVYYTKTLNRYDFCHHSNPKSH</sequence>
<feature type="transmembrane region" description="Helical" evidence="6">
    <location>
        <begin position="303"/>
        <end position="328"/>
    </location>
</feature>
<dbReference type="Pfam" id="PF13440">
    <property type="entry name" value="Polysacc_synt_3"/>
    <property type="match status" value="1"/>
</dbReference>
<feature type="transmembrane region" description="Helical" evidence="6">
    <location>
        <begin position="153"/>
        <end position="173"/>
    </location>
</feature>
<evidence type="ECO:0000313" key="8">
    <source>
        <dbReference type="Proteomes" id="UP000231464"/>
    </source>
</evidence>
<accession>A0A2M6WBG9</accession>
<feature type="transmembrane region" description="Helical" evidence="6">
    <location>
        <begin position="260"/>
        <end position="282"/>
    </location>
</feature>
<dbReference type="Proteomes" id="UP000231464">
    <property type="component" value="Unassembled WGS sequence"/>
</dbReference>
<keyword evidence="4 6" id="KW-1133">Transmembrane helix</keyword>
<feature type="transmembrane region" description="Helical" evidence="6">
    <location>
        <begin position="179"/>
        <end position="205"/>
    </location>
</feature>
<feature type="transmembrane region" description="Helical" evidence="6">
    <location>
        <begin position="393"/>
        <end position="412"/>
    </location>
</feature>
<evidence type="ECO:0000256" key="2">
    <source>
        <dbReference type="ARBA" id="ARBA00022475"/>
    </source>
</evidence>
<feature type="transmembrane region" description="Helical" evidence="6">
    <location>
        <begin position="122"/>
        <end position="141"/>
    </location>
</feature>
<dbReference type="InterPro" id="IPR050833">
    <property type="entry name" value="Poly_Biosynth_Transport"/>
</dbReference>
<feature type="transmembrane region" description="Helical" evidence="6">
    <location>
        <begin position="340"/>
        <end position="361"/>
    </location>
</feature>
<evidence type="ECO:0000256" key="6">
    <source>
        <dbReference type="SAM" id="Phobius"/>
    </source>
</evidence>
<evidence type="ECO:0000256" key="1">
    <source>
        <dbReference type="ARBA" id="ARBA00004651"/>
    </source>
</evidence>
<proteinExistence type="predicted"/>
<keyword evidence="5 6" id="KW-0472">Membrane</keyword>
<feature type="transmembrane region" description="Helical" evidence="6">
    <location>
        <begin position="226"/>
        <end position="248"/>
    </location>
</feature>
<evidence type="ECO:0008006" key="9">
    <source>
        <dbReference type="Google" id="ProtNLM"/>
    </source>
</evidence>
<gene>
    <name evidence="7" type="ORF">COU23_00020</name>
</gene>
<feature type="transmembrane region" description="Helical" evidence="6">
    <location>
        <begin position="51"/>
        <end position="73"/>
    </location>
</feature>
<comment type="caution">
    <text evidence="7">The sequence shown here is derived from an EMBL/GenBank/DDBJ whole genome shotgun (WGS) entry which is preliminary data.</text>
</comment>
<dbReference type="PANTHER" id="PTHR30250">
    <property type="entry name" value="PST FAMILY PREDICTED COLANIC ACID TRANSPORTER"/>
    <property type="match status" value="1"/>
</dbReference>
<protein>
    <recommendedName>
        <fullName evidence="9">Polysaccharide biosynthesis protein C-terminal domain-containing protein</fullName>
    </recommendedName>
</protein>
<evidence type="ECO:0000256" key="5">
    <source>
        <dbReference type="ARBA" id="ARBA00023136"/>
    </source>
</evidence>
<feature type="transmembrane region" description="Helical" evidence="6">
    <location>
        <begin position="12"/>
        <end position="31"/>
    </location>
</feature>
<dbReference type="PANTHER" id="PTHR30250:SF28">
    <property type="entry name" value="POLYSACCHARIDE BIOSYNTHESIS PROTEIN"/>
    <property type="match status" value="1"/>
</dbReference>
<evidence type="ECO:0000313" key="7">
    <source>
        <dbReference type="EMBL" id="PIT90158.1"/>
    </source>
</evidence>
<keyword evidence="2" id="KW-1003">Cell membrane</keyword>
<feature type="transmembrane region" description="Helical" evidence="6">
    <location>
        <begin position="94"/>
        <end position="116"/>
    </location>
</feature>
<dbReference type="GO" id="GO:0005886">
    <property type="term" value="C:plasma membrane"/>
    <property type="evidence" value="ECO:0007669"/>
    <property type="project" value="UniProtKB-SubCell"/>
</dbReference>